<name>A0AAP0Q1I7_9MAGN</name>
<evidence type="ECO:0000256" key="1">
    <source>
        <dbReference type="ARBA" id="ARBA00022801"/>
    </source>
</evidence>
<protein>
    <submittedName>
        <fullName evidence="3">Uncharacterized protein</fullName>
    </submittedName>
</protein>
<dbReference type="EMBL" id="JBBNAF010000003">
    <property type="protein sequence ID" value="KAK9160271.1"/>
    <property type="molecule type" value="Genomic_DNA"/>
</dbReference>
<dbReference type="GO" id="GO:0009395">
    <property type="term" value="P:phospholipid catabolic process"/>
    <property type="evidence" value="ECO:0007669"/>
    <property type="project" value="TreeGrafter"/>
</dbReference>
<dbReference type="InterPro" id="IPR007312">
    <property type="entry name" value="Phosphoesterase"/>
</dbReference>
<comment type="caution">
    <text evidence="3">The sequence shown here is derived from an EMBL/GenBank/DDBJ whole genome shotgun (WGS) entry which is preliminary data.</text>
</comment>
<evidence type="ECO:0000313" key="3">
    <source>
        <dbReference type="EMBL" id="KAK9160271.1"/>
    </source>
</evidence>
<keyword evidence="4" id="KW-1185">Reference proteome</keyword>
<evidence type="ECO:0000256" key="2">
    <source>
        <dbReference type="SAM" id="MobiDB-lite"/>
    </source>
</evidence>
<sequence>MVKVIFNLKEFLTKRDAWAGTFDVALNGTNSRTDCLMTLGEPQKTREATTDKNAKLREFQLELVQLFAAFNGDHKNESYPDKVVENMIVGELVKYTETCFKGFFEGWSEGEDDNGVEALGRPWSRGVRKTTEQKREDDNIGVRTTMD</sequence>
<keyword evidence="1" id="KW-0378">Hydrolase</keyword>
<dbReference type="AlphaFoldDB" id="A0AAP0Q1I7"/>
<dbReference type="PANTHER" id="PTHR31956:SF28">
    <property type="entry name" value="NON-SPECIFIC PHOSPHOLIPASE C4-RELATED"/>
    <property type="match status" value="1"/>
</dbReference>
<feature type="region of interest" description="Disordered" evidence="2">
    <location>
        <begin position="127"/>
        <end position="147"/>
    </location>
</feature>
<evidence type="ECO:0000313" key="4">
    <source>
        <dbReference type="Proteomes" id="UP001420932"/>
    </source>
</evidence>
<organism evidence="3 4">
    <name type="scientific">Stephania yunnanensis</name>
    <dbReference type="NCBI Taxonomy" id="152371"/>
    <lineage>
        <taxon>Eukaryota</taxon>
        <taxon>Viridiplantae</taxon>
        <taxon>Streptophyta</taxon>
        <taxon>Embryophyta</taxon>
        <taxon>Tracheophyta</taxon>
        <taxon>Spermatophyta</taxon>
        <taxon>Magnoliopsida</taxon>
        <taxon>Ranunculales</taxon>
        <taxon>Menispermaceae</taxon>
        <taxon>Menispermoideae</taxon>
        <taxon>Cissampelideae</taxon>
        <taxon>Stephania</taxon>
    </lineage>
</organism>
<dbReference type="GO" id="GO:0016788">
    <property type="term" value="F:hydrolase activity, acting on ester bonds"/>
    <property type="evidence" value="ECO:0007669"/>
    <property type="project" value="InterPro"/>
</dbReference>
<accession>A0AAP0Q1I7</accession>
<proteinExistence type="predicted"/>
<dbReference type="PANTHER" id="PTHR31956">
    <property type="entry name" value="NON-SPECIFIC PHOSPHOLIPASE C4-RELATED"/>
    <property type="match status" value="1"/>
</dbReference>
<gene>
    <name evidence="3" type="ORF">Syun_006612</name>
</gene>
<feature type="compositionally biased region" description="Basic and acidic residues" evidence="2">
    <location>
        <begin position="129"/>
        <end position="147"/>
    </location>
</feature>
<reference evidence="3 4" key="1">
    <citation type="submission" date="2024-01" db="EMBL/GenBank/DDBJ databases">
        <title>Genome assemblies of Stephania.</title>
        <authorList>
            <person name="Yang L."/>
        </authorList>
    </citation>
    <scope>NUCLEOTIDE SEQUENCE [LARGE SCALE GENOMIC DNA]</scope>
    <source>
        <strain evidence="3">YNDBR</strain>
        <tissue evidence="3">Leaf</tissue>
    </source>
</reference>
<dbReference type="Proteomes" id="UP001420932">
    <property type="component" value="Unassembled WGS sequence"/>
</dbReference>